<evidence type="ECO:0000256" key="13">
    <source>
        <dbReference type="ARBA" id="ARBA00023136"/>
    </source>
</evidence>
<dbReference type="GO" id="GO:0006508">
    <property type="term" value="P:proteolysis"/>
    <property type="evidence" value="ECO:0007669"/>
    <property type="project" value="UniProtKB-KW"/>
</dbReference>
<comment type="caution">
    <text evidence="19">The sequence shown here is derived from an EMBL/GenBank/DDBJ whole genome shotgun (WGS) entry which is preliminary data.</text>
</comment>
<keyword evidence="13 14" id="KW-0472">Membrane</keyword>
<feature type="transmembrane region" description="Helical" evidence="14">
    <location>
        <begin position="137"/>
        <end position="164"/>
    </location>
</feature>
<dbReference type="InterPro" id="IPR000644">
    <property type="entry name" value="CBS_dom"/>
</dbReference>
<feature type="transmembrane region" description="Helical" evidence="14">
    <location>
        <begin position="218"/>
        <end position="237"/>
    </location>
</feature>
<keyword evidence="10 14" id="KW-1133">Transmembrane helix</keyword>
<feature type="transmembrane region" description="Helical" evidence="14">
    <location>
        <begin position="12"/>
        <end position="38"/>
    </location>
</feature>
<organism evidence="19 20">
    <name type="scientific">Nocardioides cavernaquae</name>
    <dbReference type="NCBI Taxonomy" id="2321396"/>
    <lineage>
        <taxon>Bacteria</taxon>
        <taxon>Bacillati</taxon>
        <taxon>Actinomycetota</taxon>
        <taxon>Actinomycetes</taxon>
        <taxon>Propionibacteriales</taxon>
        <taxon>Nocardioidaceae</taxon>
        <taxon>Nocardioides</taxon>
    </lineage>
</organism>
<evidence type="ECO:0000256" key="9">
    <source>
        <dbReference type="ARBA" id="ARBA00022833"/>
    </source>
</evidence>
<feature type="transmembrane region" description="Helical" evidence="14">
    <location>
        <begin position="50"/>
        <end position="69"/>
    </location>
</feature>
<dbReference type="GO" id="GO:0046872">
    <property type="term" value="F:metal ion binding"/>
    <property type="evidence" value="ECO:0007669"/>
    <property type="project" value="UniProtKB-UniRule"/>
</dbReference>
<dbReference type="AlphaFoldDB" id="A0A3A5HGK9"/>
<evidence type="ECO:0000259" key="17">
    <source>
        <dbReference type="Pfam" id="PF00571"/>
    </source>
</evidence>
<keyword evidence="4 14" id="KW-0645">Protease</keyword>
<evidence type="ECO:0000256" key="14">
    <source>
        <dbReference type="PIRNR" id="PIRNR006404"/>
    </source>
</evidence>
<evidence type="ECO:0000256" key="6">
    <source>
        <dbReference type="ARBA" id="ARBA00022723"/>
    </source>
</evidence>
<feature type="domain" description="Peptidase M50" evidence="18">
    <location>
        <begin position="142"/>
        <end position="184"/>
    </location>
</feature>
<evidence type="ECO:0000256" key="4">
    <source>
        <dbReference type="ARBA" id="ARBA00022670"/>
    </source>
</evidence>
<dbReference type="GO" id="GO:0008237">
    <property type="term" value="F:metallopeptidase activity"/>
    <property type="evidence" value="ECO:0007669"/>
    <property type="project" value="UniProtKB-UniRule"/>
</dbReference>
<keyword evidence="5 14" id="KW-0812">Transmembrane</keyword>
<evidence type="ECO:0000256" key="5">
    <source>
        <dbReference type="ARBA" id="ARBA00022692"/>
    </source>
</evidence>
<evidence type="ECO:0000256" key="3">
    <source>
        <dbReference type="ARBA" id="ARBA00022475"/>
    </source>
</evidence>
<dbReference type="Pfam" id="PF00571">
    <property type="entry name" value="CBS"/>
    <property type="match status" value="1"/>
</dbReference>
<evidence type="ECO:0000256" key="8">
    <source>
        <dbReference type="ARBA" id="ARBA00022801"/>
    </source>
</evidence>
<dbReference type="Proteomes" id="UP000276542">
    <property type="component" value="Unassembled WGS sequence"/>
</dbReference>
<evidence type="ECO:0000259" key="18">
    <source>
        <dbReference type="Pfam" id="PF02163"/>
    </source>
</evidence>
<dbReference type="PANTHER" id="PTHR39188">
    <property type="entry name" value="MEMBRANE-ASSOCIATED ZINC METALLOPROTEASE M50B"/>
    <property type="match status" value="1"/>
</dbReference>
<dbReference type="CDD" id="cd06164">
    <property type="entry name" value="S2P-M50_SpoIVFB_CBS"/>
    <property type="match status" value="1"/>
</dbReference>
<comment type="similarity">
    <text evidence="2 14">Belongs to the peptidase M50B family.</text>
</comment>
<comment type="cofactor">
    <cofactor evidence="14 16">
        <name>Zn(2+)</name>
        <dbReference type="ChEBI" id="CHEBI:29105"/>
    </cofactor>
    <text evidence="14 16">Binds 1 zinc ion per subunit.</text>
</comment>
<comment type="subcellular location">
    <subcellularLocation>
        <location evidence="1 14">Cell membrane</location>
        <topology evidence="1 14">Multi-pass membrane protein</topology>
    </subcellularLocation>
</comment>
<evidence type="ECO:0000256" key="16">
    <source>
        <dbReference type="PIRSR" id="PIRSR006404-2"/>
    </source>
</evidence>
<proteinExistence type="inferred from homology"/>
<dbReference type="PANTHER" id="PTHR39188:SF3">
    <property type="entry name" value="STAGE IV SPORULATION PROTEIN FB"/>
    <property type="match status" value="1"/>
</dbReference>
<keyword evidence="8 14" id="KW-0378">Hydrolase</keyword>
<feature type="transmembrane region" description="Helical" evidence="14">
    <location>
        <begin position="185"/>
        <end position="206"/>
    </location>
</feature>
<accession>A0A3A5HGK9</accession>
<keyword evidence="3 14" id="KW-1003">Cell membrane</keyword>
<feature type="binding site" evidence="16">
    <location>
        <position position="70"/>
    </location>
    <ligand>
        <name>Zn(2+)</name>
        <dbReference type="ChEBI" id="CHEBI:29105"/>
        <note>catalytic</note>
    </ligand>
</feature>
<feature type="binding site" evidence="16">
    <location>
        <position position="74"/>
    </location>
    <ligand>
        <name>Zn(2+)</name>
        <dbReference type="ChEBI" id="CHEBI:29105"/>
        <note>catalytic</note>
    </ligand>
</feature>
<evidence type="ECO:0000256" key="12">
    <source>
        <dbReference type="ARBA" id="ARBA00023122"/>
    </source>
</evidence>
<dbReference type="Gene3D" id="3.10.580.10">
    <property type="entry name" value="CBS-domain"/>
    <property type="match status" value="1"/>
</dbReference>
<dbReference type="Pfam" id="PF02163">
    <property type="entry name" value="Peptidase_M50"/>
    <property type="match status" value="1"/>
</dbReference>
<gene>
    <name evidence="19" type="ORF">D4739_13875</name>
</gene>
<reference evidence="20" key="1">
    <citation type="submission" date="2018-09" db="EMBL/GenBank/DDBJ databases">
        <authorList>
            <person name="Zhu H."/>
        </authorList>
    </citation>
    <scope>NUCLEOTIDE SEQUENCE [LARGE SCALE GENOMIC DNA]</scope>
    <source>
        <strain evidence="20">K1W22B-1</strain>
    </source>
</reference>
<dbReference type="PIRSF" id="PIRSF006404">
    <property type="entry name" value="UCP006404_Pept_M50_CBS"/>
    <property type="match status" value="1"/>
</dbReference>
<keyword evidence="12" id="KW-0129">CBS domain</keyword>
<keyword evidence="6 14" id="KW-0479">Metal-binding</keyword>
<name>A0A3A5HGK9_9ACTN</name>
<protein>
    <recommendedName>
        <fullName evidence="14">Zinc metalloprotease</fullName>
    </recommendedName>
</protein>
<feature type="domain" description="CBS" evidence="17">
    <location>
        <begin position="259"/>
        <end position="297"/>
    </location>
</feature>
<dbReference type="InterPro" id="IPR008915">
    <property type="entry name" value="Peptidase_M50"/>
</dbReference>
<sequence length="374" mass="40140">MKRPRPPGTFRVGSLGGVDVLLTTSWFVLAALIAWLMAPTIEEHQPGLGGLKYVAGLVIAIVYALTILVHEASHAFASRHYGHPVDSITLHFLGGHTGVDGAPRSAREEFVMSVVGPIASLAVAGLAWLLSLAMPDGLLWLTVIILAWANLVLGVFNLIPGLPLDGGRILKALVWGVTRNEHQGTLVAGWCGRVTAVLVLFLPLIMERLLDTQPDLTSYLFAFILAGFIWMGASAAIQSARLRRRLPSLVARGLARRTLTVPEDLPVAEAVRRAQDAEAGSIVTVDATGRPLGIVSEAAVQATPEDRRPWLTVGSVARTLVPGMTLPAGIAGEELIRAITFLPAYEYLLIEDDGTIFGVLSTADVDQAFRERHR</sequence>
<evidence type="ECO:0000313" key="19">
    <source>
        <dbReference type="EMBL" id="RJS47204.1"/>
    </source>
</evidence>
<evidence type="ECO:0000256" key="7">
    <source>
        <dbReference type="ARBA" id="ARBA00022737"/>
    </source>
</evidence>
<dbReference type="InterPro" id="IPR046342">
    <property type="entry name" value="CBS_dom_sf"/>
</dbReference>
<dbReference type="SUPFAM" id="SSF54631">
    <property type="entry name" value="CBS-domain pair"/>
    <property type="match status" value="1"/>
</dbReference>
<evidence type="ECO:0000256" key="11">
    <source>
        <dbReference type="ARBA" id="ARBA00023049"/>
    </source>
</evidence>
<evidence type="ECO:0000256" key="1">
    <source>
        <dbReference type="ARBA" id="ARBA00004651"/>
    </source>
</evidence>
<evidence type="ECO:0000256" key="2">
    <source>
        <dbReference type="ARBA" id="ARBA00007931"/>
    </source>
</evidence>
<feature type="binding site" evidence="16">
    <location>
        <position position="165"/>
    </location>
    <ligand>
        <name>Zn(2+)</name>
        <dbReference type="ChEBI" id="CHEBI:29105"/>
        <note>catalytic</note>
    </ligand>
</feature>
<evidence type="ECO:0000256" key="10">
    <source>
        <dbReference type="ARBA" id="ARBA00022989"/>
    </source>
</evidence>
<dbReference type="GO" id="GO:0005886">
    <property type="term" value="C:plasma membrane"/>
    <property type="evidence" value="ECO:0007669"/>
    <property type="project" value="UniProtKB-SubCell"/>
</dbReference>
<evidence type="ECO:0000256" key="15">
    <source>
        <dbReference type="PIRSR" id="PIRSR006404-1"/>
    </source>
</evidence>
<keyword evidence="7" id="KW-0677">Repeat</keyword>
<keyword evidence="20" id="KW-1185">Reference proteome</keyword>
<evidence type="ECO:0000313" key="20">
    <source>
        <dbReference type="Proteomes" id="UP000276542"/>
    </source>
</evidence>
<feature type="transmembrane region" description="Helical" evidence="14">
    <location>
        <begin position="110"/>
        <end position="131"/>
    </location>
</feature>
<feature type="active site" evidence="15">
    <location>
        <position position="71"/>
    </location>
</feature>
<dbReference type="OrthoDB" id="9781963at2"/>
<dbReference type="InterPro" id="IPR016483">
    <property type="entry name" value="UCP006404_Pept_M50_CBS"/>
</dbReference>
<keyword evidence="11 14" id="KW-0482">Metalloprotease</keyword>
<dbReference type="EMBL" id="QYRP01000002">
    <property type="protein sequence ID" value="RJS47204.1"/>
    <property type="molecule type" value="Genomic_DNA"/>
</dbReference>
<keyword evidence="9 14" id="KW-0862">Zinc</keyword>